<dbReference type="AlphaFoldDB" id="A0A564YZJ1"/>
<evidence type="ECO:0000313" key="2">
    <source>
        <dbReference type="Proteomes" id="UP000321570"/>
    </source>
</evidence>
<proteinExistence type="predicted"/>
<sequence length="113" mass="12822">MQNLQAFLTRLTSNPIFIPTDLKTCSHVFLHHDAVRKPLQPIYDGPFKNGRESVVSMDRVKPAYLDKPVTENSASVFHSKPPDMVTGKSILVTRSGRYVRLPDRYKACTVQLH</sequence>
<dbReference type="Proteomes" id="UP000321570">
    <property type="component" value="Unassembled WGS sequence"/>
</dbReference>
<gene>
    <name evidence="1" type="ORF">WMSIL1_LOCUS11208</name>
</gene>
<name>A0A564YZJ1_HYMDI</name>
<dbReference type="EMBL" id="CABIJS010000521">
    <property type="protein sequence ID" value="VUZ52707.1"/>
    <property type="molecule type" value="Genomic_DNA"/>
</dbReference>
<protein>
    <submittedName>
        <fullName evidence="1">Uncharacterized protein</fullName>
    </submittedName>
</protein>
<evidence type="ECO:0000313" key="1">
    <source>
        <dbReference type="EMBL" id="VUZ52707.1"/>
    </source>
</evidence>
<organism evidence="1 2">
    <name type="scientific">Hymenolepis diminuta</name>
    <name type="common">Rat tapeworm</name>
    <dbReference type="NCBI Taxonomy" id="6216"/>
    <lineage>
        <taxon>Eukaryota</taxon>
        <taxon>Metazoa</taxon>
        <taxon>Spiralia</taxon>
        <taxon>Lophotrochozoa</taxon>
        <taxon>Platyhelminthes</taxon>
        <taxon>Cestoda</taxon>
        <taxon>Eucestoda</taxon>
        <taxon>Cyclophyllidea</taxon>
        <taxon>Hymenolepididae</taxon>
        <taxon>Hymenolepis</taxon>
    </lineage>
</organism>
<accession>A0A564YZJ1</accession>
<keyword evidence="2" id="KW-1185">Reference proteome</keyword>
<reference evidence="1 2" key="1">
    <citation type="submission" date="2019-07" db="EMBL/GenBank/DDBJ databases">
        <authorList>
            <person name="Jastrzebski P J."/>
            <person name="Paukszto L."/>
            <person name="Jastrzebski P J."/>
        </authorList>
    </citation>
    <scope>NUCLEOTIDE SEQUENCE [LARGE SCALE GENOMIC DNA]</scope>
    <source>
        <strain evidence="1 2">WMS-il1</strain>
    </source>
</reference>